<feature type="domain" description="Xaa-Pro dipeptidyl-peptidase C-terminal" evidence="2">
    <location>
        <begin position="470"/>
        <end position="709"/>
    </location>
</feature>
<dbReference type="InterPro" id="IPR013736">
    <property type="entry name" value="Xaa-Pro_dipept_C"/>
</dbReference>
<evidence type="ECO:0000313" key="3">
    <source>
        <dbReference type="EMBL" id="PZR16802.1"/>
    </source>
</evidence>
<dbReference type="SUPFAM" id="SSF49785">
    <property type="entry name" value="Galactose-binding domain-like"/>
    <property type="match status" value="1"/>
</dbReference>
<evidence type="ECO:0000313" key="4">
    <source>
        <dbReference type="Proteomes" id="UP000249061"/>
    </source>
</evidence>
<proteinExistence type="predicted"/>
<dbReference type="GO" id="GO:0008239">
    <property type="term" value="F:dipeptidyl-peptidase activity"/>
    <property type="evidence" value="ECO:0007669"/>
    <property type="project" value="InterPro"/>
</dbReference>
<comment type="caution">
    <text evidence="3">The sequence shown here is derived from an EMBL/GenBank/DDBJ whole genome shotgun (WGS) entry which is preliminary data.</text>
</comment>
<dbReference type="NCBIfam" id="TIGR00976">
    <property type="entry name" value="CocE_NonD"/>
    <property type="match status" value="1"/>
</dbReference>
<reference evidence="3 4" key="1">
    <citation type="submission" date="2017-08" db="EMBL/GenBank/DDBJ databases">
        <title>Infants hospitalized years apart are colonized by the same room-sourced microbial strains.</title>
        <authorList>
            <person name="Brooks B."/>
            <person name="Olm M.R."/>
            <person name="Firek B.A."/>
            <person name="Baker R."/>
            <person name="Thomas B.C."/>
            <person name="Morowitz M.J."/>
            <person name="Banfield J.F."/>
        </authorList>
    </citation>
    <scope>NUCLEOTIDE SEQUENCE [LARGE SCALE GENOMIC DNA]</scope>
    <source>
        <strain evidence="3">S2_003_000_R2_14</strain>
    </source>
</reference>
<dbReference type="InterPro" id="IPR000383">
    <property type="entry name" value="Xaa-Pro-like_dom"/>
</dbReference>
<dbReference type="SUPFAM" id="SSF53474">
    <property type="entry name" value="alpha/beta-Hydrolases"/>
    <property type="match status" value="1"/>
</dbReference>
<dbReference type="InterPro" id="IPR005674">
    <property type="entry name" value="CocE/Ser_esterase"/>
</dbReference>
<keyword evidence="1" id="KW-0378">Hydrolase</keyword>
<dbReference type="Pfam" id="PF08530">
    <property type="entry name" value="PepX_C"/>
    <property type="match status" value="1"/>
</dbReference>
<dbReference type="Proteomes" id="UP000249061">
    <property type="component" value="Unassembled WGS sequence"/>
</dbReference>
<evidence type="ECO:0000256" key="1">
    <source>
        <dbReference type="ARBA" id="ARBA00022801"/>
    </source>
</evidence>
<gene>
    <name evidence="3" type="ORF">DI536_06530</name>
</gene>
<dbReference type="Gene3D" id="3.40.50.1820">
    <property type="entry name" value="alpha/beta hydrolase"/>
    <property type="match status" value="1"/>
</dbReference>
<protein>
    <recommendedName>
        <fullName evidence="2">Xaa-Pro dipeptidyl-peptidase C-terminal domain-containing protein</fullName>
    </recommendedName>
</protein>
<dbReference type="Pfam" id="PF02129">
    <property type="entry name" value="Peptidase_S15"/>
    <property type="match status" value="1"/>
</dbReference>
<dbReference type="Gene3D" id="2.60.120.260">
    <property type="entry name" value="Galactose-binding domain-like"/>
    <property type="match status" value="1"/>
</dbReference>
<dbReference type="AlphaFoldDB" id="A0A2W5TQ98"/>
<evidence type="ECO:0000259" key="2">
    <source>
        <dbReference type="SMART" id="SM00939"/>
    </source>
</evidence>
<dbReference type="InterPro" id="IPR029058">
    <property type="entry name" value="AB_hydrolase_fold"/>
</dbReference>
<accession>A0A2W5TQ98</accession>
<dbReference type="PANTHER" id="PTHR22946">
    <property type="entry name" value="DIENELACTONE HYDROLASE DOMAIN-CONTAINING PROTEIN-RELATED"/>
    <property type="match status" value="1"/>
</dbReference>
<dbReference type="InterPro" id="IPR050261">
    <property type="entry name" value="FrsA_esterase"/>
</dbReference>
<dbReference type="SMART" id="SM00939">
    <property type="entry name" value="PepX_C"/>
    <property type="match status" value="1"/>
</dbReference>
<sequence length="746" mass="81514">MRSQHFLLFAVMVCAAGCAKEATFQVRESVEQLHVTHARPGATLLVVDASGKEVARGEADVQGSYVFRRLKPGPGYVVKTGDKDPEATKPLTVMSVESSAPKPERYAQQKLVAGFNYLTMRDGTTLSAWVTLPNGRGPFPTVVSYSGYDMSRPQDPNPDFEFLCGEFPIMCNPPTDASSMLAGMMGYATVSVNIRGTGCSGGAYDYFETLQILDGYDVIEIVAAQDWVQHHKVGMVGLSYPGITQLFVAAARPPGLAAIAPMSVIGSTDTTLLPGGILNDGFAVSWVTNVLSRAVPYGQQWEQKRVDAGDTICQENQLLHSQMIDNVAQARQIVFNIPEEHDRYNPSLFTDQIEVPVFLTGAWQDEQTGPYFFLLFDKFKNSPSLRITATNGVHIEGFDPNVLSEWQAFLDLFVARRVPTDISKVRNLSPLLYTEFFGSALSLGPSRFNRYATYEEALAAWKAEPPIRILFENGAGLPSDPGAPEFVFERSFTQWPPSETNALELHFASNGRMTTTPPTETNAASSFALVPEAGQVNVLAPGGNVWAKLPRYAWKQPQAGEAVIFESDALTESFAMFGTASVDLWINSPVDDADVEVTLTEVRPDGQEIYVQSGWLRAGHRKPGPNATTFWPAQTLREDAWSPLVPGEWTQMRIGTAGFAHVVRAGSKLRIAIDAPGGVRADWRFLLKTFDRSVKYGVGHDAAHPSKVVLPRLSGVTVSPAYPPCPSLRGQPCRAVEPISNTPWSP</sequence>
<dbReference type="EMBL" id="QFQP01000003">
    <property type="protein sequence ID" value="PZR16802.1"/>
    <property type="molecule type" value="Genomic_DNA"/>
</dbReference>
<dbReference type="InterPro" id="IPR008979">
    <property type="entry name" value="Galactose-bd-like_sf"/>
</dbReference>
<organism evidence="3 4">
    <name type="scientific">Archangium gephyra</name>
    <dbReference type="NCBI Taxonomy" id="48"/>
    <lineage>
        <taxon>Bacteria</taxon>
        <taxon>Pseudomonadati</taxon>
        <taxon>Myxococcota</taxon>
        <taxon>Myxococcia</taxon>
        <taxon>Myxococcales</taxon>
        <taxon>Cystobacterineae</taxon>
        <taxon>Archangiaceae</taxon>
        <taxon>Archangium</taxon>
    </lineage>
</organism>
<name>A0A2W5TQ98_9BACT</name>